<evidence type="ECO:0000256" key="1">
    <source>
        <dbReference type="SAM" id="Phobius"/>
    </source>
</evidence>
<dbReference type="Proteomes" id="UP000307244">
    <property type="component" value="Unassembled WGS sequence"/>
</dbReference>
<name>A0A4U1CLC9_9SPHI</name>
<evidence type="ECO:0000313" key="3">
    <source>
        <dbReference type="Proteomes" id="UP000307244"/>
    </source>
</evidence>
<feature type="transmembrane region" description="Helical" evidence="1">
    <location>
        <begin position="20"/>
        <end position="39"/>
    </location>
</feature>
<accession>A0A4U1CLC9</accession>
<feature type="transmembrane region" description="Helical" evidence="1">
    <location>
        <begin position="103"/>
        <end position="122"/>
    </location>
</feature>
<comment type="caution">
    <text evidence="2">The sequence shown here is derived from an EMBL/GenBank/DDBJ whole genome shotgun (WGS) entry which is preliminary data.</text>
</comment>
<dbReference type="RefSeq" id="WP_136836001.1">
    <property type="nucleotide sequence ID" value="NZ_SWBQ01000002.1"/>
</dbReference>
<protein>
    <submittedName>
        <fullName evidence="2">Uncharacterized protein</fullName>
    </submittedName>
</protein>
<feature type="transmembrane region" description="Helical" evidence="1">
    <location>
        <begin position="51"/>
        <end position="73"/>
    </location>
</feature>
<keyword evidence="1" id="KW-0472">Membrane</keyword>
<keyword evidence="1" id="KW-1133">Transmembrane helix</keyword>
<proteinExistence type="predicted"/>
<dbReference type="EMBL" id="SWBQ01000002">
    <property type="protein sequence ID" value="TKC07672.1"/>
    <property type="molecule type" value="Genomic_DNA"/>
</dbReference>
<reference evidence="2 3" key="1">
    <citation type="submission" date="2019-04" db="EMBL/GenBank/DDBJ databases">
        <title>Pedobacter sp. RP-3-15 sp. nov., isolated from Arctic soil.</title>
        <authorList>
            <person name="Dahal R.H."/>
            <person name="Kim D.-U."/>
        </authorList>
    </citation>
    <scope>NUCLEOTIDE SEQUENCE [LARGE SCALE GENOMIC DNA]</scope>
    <source>
        <strain evidence="2 3">RP-3-15</strain>
    </source>
</reference>
<organism evidence="2 3">
    <name type="scientific">Pedobacter frigoris</name>
    <dbReference type="NCBI Taxonomy" id="2571272"/>
    <lineage>
        <taxon>Bacteria</taxon>
        <taxon>Pseudomonadati</taxon>
        <taxon>Bacteroidota</taxon>
        <taxon>Sphingobacteriia</taxon>
        <taxon>Sphingobacteriales</taxon>
        <taxon>Sphingobacteriaceae</taxon>
        <taxon>Pedobacter</taxon>
    </lineage>
</organism>
<sequence>MKTLNLRSAWVPTRKSIERVLQLVIVLLVWYTAPLLFDLPEGNSIEIAKSIGLMLVLALVGFVVVIAVCWWLLNRMLIALALPGIGDMVLCFRELTLWEQVKVCFGLFALFVFAAVGVIVAVL</sequence>
<gene>
    <name evidence="2" type="ORF">FA047_10595</name>
</gene>
<keyword evidence="1" id="KW-0812">Transmembrane</keyword>
<dbReference type="AlphaFoldDB" id="A0A4U1CLC9"/>
<keyword evidence="3" id="KW-1185">Reference proteome</keyword>
<evidence type="ECO:0000313" key="2">
    <source>
        <dbReference type="EMBL" id="TKC07672.1"/>
    </source>
</evidence>
<dbReference type="OrthoDB" id="773316at2"/>